<keyword evidence="3 9" id="KW-0863">Zinc-finger</keyword>
<dbReference type="InterPro" id="IPR036770">
    <property type="entry name" value="Ankyrin_rpt-contain_sf"/>
</dbReference>
<keyword evidence="11" id="KW-0472">Membrane</keyword>
<keyword evidence="2" id="KW-0479">Metal-binding</keyword>
<dbReference type="Gene3D" id="1.25.40.20">
    <property type="entry name" value="Ankyrin repeat-containing domain"/>
    <property type="match status" value="1"/>
</dbReference>
<dbReference type="InterPro" id="IPR036893">
    <property type="entry name" value="SBP_sf"/>
</dbReference>
<evidence type="ECO:0000313" key="13">
    <source>
        <dbReference type="EMBL" id="CAG1861009.1"/>
    </source>
</evidence>
<feature type="domain" description="SBP-type" evidence="12">
    <location>
        <begin position="148"/>
        <end position="225"/>
    </location>
</feature>
<dbReference type="AlphaFoldDB" id="A0A8D7B3X8"/>
<feature type="compositionally biased region" description="Polar residues" evidence="10">
    <location>
        <begin position="463"/>
        <end position="477"/>
    </location>
</feature>
<dbReference type="Pfam" id="PF03110">
    <property type="entry name" value="SBP"/>
    <property type="match status" value="1"/>
</dbReference>
<protein>
    <submittedName>
        <fullName evidence="13">(wild Malaysian banana) hypothetical protein</fullName>
    </submittedName>
</protein>
<gene>
    <name evidence="13" type="ORF">GSMUA_59030.1</name>
</gene>
<evidence type="ECO:0000256" key="10">
    <source>
        <dbReference type="SAM" id="MobiDB-lite"/>
    </source>
</evidence>
<evidence type="ECO:0000256" key="5">
    <source>
        <dbReference type="ARBA" id="ARBA00023015"/>
    </source>
</evidence>
<dbReference type="SUPFAM" id="SSF48403">
    <property type="entry name" value="Ankyrin repeat"/>
    <property type="match status" value="1"/>
</dbReference>
<organism evidence="13">
    <name type="scientific">Musa acuminata subsp. malaccensis</name>
    <name type="common">Wild banana</name>
    <name type="synonym">Musa malaccensis</name>
    <dbReference type="NCBI Taxonomy" id="214687"/>
    <lineage>
        <taxon>Eukaryota</taxon>
        <taxon>Viridiplantae</taxon>
        <taxon>Streptophyta</taxon>
        <taxon>Embryophyta</taxon>
        <taxon>Tracheophyta</taxon>
        <taxon>Spermatophyta</taxon>
        <taxon>Magnoliopsida</taxon>
        <taxon>Liliopsida</taxon>
        <taxon>Zingiberales</taxon>
        <taxon>Musaceae</taxon>
        <taxon>Musa</taxon>
    </lineage>
</organism>
<dbReference type="GO" id="GO:0008270">
    <property type="term" value="F:zinc ion binding"/>
    <property type="evidence" value="ECO:0007669"/>
    <property type="project" value="UniProtKB-KW"/>
</dbReference>
<evidence type="ECO:0000256" key="11">
    <source>
        <dbReference type="SAM" id="Phobius"/>
    </source>
</evidence>
<dbReference type="GO" id="GO:0003677">
    <property type="term" value="F:DNA binding"/>
    <property type="evidence" value="ECO:0007669"/>
    <property type="project" value="UniProtKB-KW"/>
</dbReference>
<keyword evidence="8" id="KW-0539">Nucleus</keyword>
<dbReference type="InterPro" id="IPR004333">
    <property type="entry name" value="SBP_dom"/>
</dbReference>
<keyword evidence="5" id="KW-0805">Transcription regulation</keyword>
<evidence type="ECO:0000256" key="4">
    <source>
        <dbReference type="ARBA" id="ARBA00022833"/>
    </source>
</evidence>
<evidence type="ECO:0000259" key="12">
    <source>
        <dbReference type="PROSITE" id="PS51141"/>
    </source>
</evidence>
<sequence>MEARIGGENHQFVAAGTSKLNRIGKKSLEWDLNDWRWDGDRFVASPLNSIPEDCRNKQLHQDTAITLVSNCSSSSSEGVDYRLVDKEKGEAEKRRRIVVGEEDESFGGAGSLCLKLGAHAYPVVEADLTNWEGKTGKKSILLGGNSSHPACQVEGCDADLSDSKDYHRRHKVCEMHAKASTAVVRNASQRFCQQCSRFHLLEEFDEGKRSCRRRLAGHNRRRRKTQLDVNVNGNSLIDEQACGYLLISLLRILSNLQSANSDQSQDQELLTNFLGNLATFANSFDPSGLSRLLQASQDPQKLVTSSGISTDVVITSVPNGVREQESGNPLCSTAVMTCITGTQDPLRQTDHVTSVSVTTVDVPSKERVASPGEAVPAIPSVLKNLVLFYEQNFMLIKFYAISEHVTDRVIMDFDLNNAYSDTRDCEEGRMNPATLLSTRMDSSNCPSWLLQSSHQSSPPQTSGNSDTCNQSQTSSHGGAQCRTDRIIFKLFGKDPNDLPLALRTQILDWLSSGPTDIESYIRPGCIVLTIYLQQAESAWVQLSHDLSSNLSRLLHDSNDFWTTGWIFARVQNCAVFINDGQVVLDMPFPIGDFNHCQGLSVTPIAVACSTKVKFTVKGFNLVQPTSGLLCSFDGKYLVQETTQALVEGTGRDAGHDLSQCLSFTCLLPDVTGRGFIEFEDCGLCNGFFPFIVAEEDVCSEIRMLENAINIASCDGQLQERTDAANARNQALDFINELGWLLRKNHMRSASEGTKFSQNTFPLRRFRHLMSFAMSREWSAVVKKLLDILFSGTVDADRQSPTELALSENLLHSAVQMNSRPMVELLLRYAPVKASKETDVDRFLFRPDMLGPLGITPLHVAASSNGAESILDALTDDPELLGIKAWNNVRDCIGFTPEDYALAQGHDSYIRLVQKKIDKQHHQSQVVLNIPGVVSYELVDALKSGKPNLFQITKSCLSRERQPYCNRCSQKIAYPNSVARTILYRPVMLSLVGIAAVCVCMGLLFKTPPQVFYVFPSFRWELLDYGFM</sequence>
<accession>A0A8D7B3X8</accession>
<dbReference type="SUPFAM" id="SSF103612">
    <property type="entry name" value="SBT domain"/>
    <property type="match status" value="1"/>
</dbReference>
<dbReference type="PANTHER" id="PTHR31251">
    <property type="entry name" value="SQUAMOSA PROMOTER-BINDING-LIKE PROTEIN 4"/>
    <property type="match status" value="1"/>
</dbReference>
<keyword evidence="11" id="KW-0812">Transmembrane</keyword>
<evidence type="ECO:0000256" key="8">
    <source>
        <dbReference type="ARBA" id="ARBA00023242"/>
    </source>
</evidence>
<feature type="transmembrane region" description="Helical" evidence="11">
    <location>
        <begin position="982"/>
        <end position="1004"/>
    </location>
</feature>
<evidence type="ECO:0000256" key="9">
    <source>
        <dbReference type="PROSITE-ProRule" id="PRU00470"/>
    </source>
</evidence>
<evidence type="ECO:0000256" key="2">
    <source>
        <dbReference type="ARBA" id="ARBA00022723"/>
    </source>
</evidence>
<comment type="subcellular location">
    <subcellularLocation>
        <location evidence="1">Nucleus</location>
    </subcellularLocation>
</comment>
<dbReference type="EMBL" id="HG996467">
    <property type="protein sequence ID" value="CAG1861009.1"/>
    <property type="molecule type" value="Genomic_DNA"/>
</dbReference>
<dbReference type="FunFam" id="4.10.1100.10:FF:000001">
    <property type="entry name" value="Squamosa promoter-binding-like protein 14"/>
    <property type="match status" value="1"/>
</dbReference>
<evidence type="ECO:0000256" key="6">
    <source>
        <dbReference type="ARBA" id="ARBA00023125"/>
    </source>
</evidence>
<proteinExistence type="predicted"/>
<evidence type="ECO:0000256" key="1">
    <source>
        <dbReference type="ARBA" id="ARBA00004123"/>
    </source>
</evidence>
<keyword evidence="7" id="KW-0804">Transcription</keyword>
<evidence type="ECO:0000256" key="3">
    <source>
        <dbReference type="ARBA" id="ARBA00022771"/>
    </source>
</evidence>
<dbReference type="Gene3D" id="4.10.1100.10">
    <property type="entry name" value="Transcription factor, SBP-box domain"/>
    <property type="match status" value="1"/>
</dbReference>
<dbReference type="Pfam" id="PF26102">
    <property type="entry name" value="Ig_SPL7"/>
    <property type="match status" value="1"/>
</dbReference>
<name>A0A8D7B3X8_MUSAM</name>
<keyword evidence="11" id="KW-1133">Transmembrane helix</keyword>
<dbReference type="PANTHER" id="PTHR31251:SF226">
    <property type="entry name" value="SQUAMOSA PROMOTER-BINDING-LIKE PROTEIN 6"/>
    <property type="match status" value="1"/>
</dbReference>
<dbReference type="GO" id="GO:0005634">
    <property type="term" value="C:nucleus"/>
    <property type="evidence" value="ECO:0007669"/>
    <property type="project" value="UniProtKB-SubCell"/>
</dbReference>
<dbReference type="PROSITE" id="PS51141">
    <property type="entry name" value="ZF_SBP"/>
    <property type="match status" value="1"/>
</dbReference>
<reference evidence="13" key="1">
    <citation type="submission" date="2021-03" db="EMBL/GenBank/DDBJ databases">
        <authorList>
            <consortium name="Genoscope - CEA"/>
            <person name="William W."/>
        </authorList>
    </citation>
    <scope>NUCLEOTIDE SEQUENCE</scope>
    <source>
        <strain evidence="13">Doubled-haploid Pahang</strain>
    </source>
</reference>
<keyword evidence="6" id="KW-0238">DNA-binding</keyword>
<dbReference type="InterPro" id="IPR044817">
    <property type="entry name" value="SBP-like"/>
</dbReference>
<feature type="compositionally biased region" description="Low complexity" evidence="10">
    <location>
        <begin position="448"/>
        <end position="462"/>
    </location>
</feature>
<feature type="region of interest" description="Disordered" evidence="10">
    <location>
        <begin position="448"/>
        <end position="478"/>
    </location>
</feature>
<evidence type="ECO:0000256" key="7">
    <source>
        <dbReference type="ARBA" id="ARBA00023163"/>
    </source>
</evidence>
<keyword evidence="4" id="KW-0862">Zinc</keyword>